<evidence type="ECO:0008006" key="8">
    <source>
        <dbReference type="Google" id="ProtNLM"/>
    </source>
</evidence>
<comment type="subcellular location">
    <subcellularLocation>
        <location evidence="1">Mitochondrion</location>
    </subcellularLocation>
</comment>
<keyword evidence="3" id="KW-0809">Transit peptide</keyword>
<proteinExistence type="inferred from homology"/>
<dbReference type="AlphaFoldDB" id="A0AAW0Y224"/>
<evidence type="ECO:0000256" key="1">
    <source>
        <dbReference type="ARBA" id="ARBA00004173"/>
    </source>
</evidence>
<keyword evidence="7" id="KW-1185">Reference proteome</keyword>
<evidence type="ECO:0000256" key="5">
    <source>
        <dbReference type="SAM" id="MobiDB-lite"/>
    </source>
</evidence>
<keyword evidence="4" id="KW-0496">Mitochondrion</keyword>
<gene>
    <name evidence="6" type="ORF">OTU49_001066</name>
</gene>
<dbReference type="EMBL" id="JARKIK010000023">
    <property type="protein sequence ID" value="KAK8744224.1"/>
    <property type="molecule type" value="Genomic_DNA"/>
</dbReference>
<feature type="non-terminal residue" evidence="6">
    <location>
        <position position="1"/>
    </location>
</feature>
<evidence type="ECO:0000256" key="4">
    <source>
        <dbReference type="ARBA" id="ARBA00023128"/>
    </source>
</evidence>
<protein>
    <recommendedName>
        <fullName evidence="8">ATP synthase mitochondrial F1 complex assembly factor 1</fullName>
    </recommendedName>
</protein>
<dbReference type="Pfam" id="PF06644">
    <property type="entry name" value="ATP11"/>
    <property type="match status" value="1"/>
</dbReference>
<accession>A0AAW0Y224</accession>
<dbReference type="PANTHER" id="PTHR13126:SF0">
    <property type="entry name" value="ATP SYNTHASE MITOCHONDRIAL F1 COMPLEX ASSEMBLY FACTOR 1"/>
    <property type="match status" value="1"/>
</dbReference>
<name>A0AAW0Y224_CHEQU</name>
<dbReference type="GO" id="GO:0033615">
    <property type="term" value="P:mitochondrial proton-transporting ATP synthase complex assembly"/>
    <property type="evidence" value="ECO:0007669"/>
    <property type="project" value="TreeGrafter"/>
</dbReference>
<dbReference type="Proteomes" id="UP001445076">
    <property type="component" value="Unassembled WGS sequence"/>
</dbReference>
<evidence type="ECO:0000256" key="2">
    <source>
        <dbReference type="ARBA" id="ARBA00009116"/>
    </source>
</evidence>
<organism evidence="6 7">
    <name type="scientific">Cherax quadricarinatus</name>
    <name type="common">Australian red claw crayfish</name>
    <dbReference type="NCBI Taxonomy" id="27406"/>
    <lineage>
        <taxon>Eukaryota</taxon>
        <taxon>Metazoa</taxon>
        <taxon>Ecdysozoa</taxon>
        <taxon>Arthropoda</taxon>
        <taxon>Crustacea</taxon>
        <taxon>Multicrustacea</taxon>
        <taxon>Malacostraca</taxon>
        <taxon>Eumalacostraca</taxon>
        <taxon>Eucarida</taxon>
        <taxon>Decapoda</taxon>
        <taxon>Pleocyemata</taxon>
        <taxon>Astacidea</taxon>
        <taxon>Parastacoidea</taxon>
        <taxon>Parastacidae</taxon>
        <taxon>Cherax</taxon>
    </lineage>
</organism>
<evidence type="ECO:0000256" key="3">
    <source>
        <dbReference type="ARBA" id="ARBA00022946"/>
    </source>
</evidence>
<comment type="similarity">
    <text evidence="2">Belongs to the ATP11 family.</text>
</comment>
<dbReference type="GO" id="GO:0005739">
    <property type="term" value="C:mitochondrion"/>
    <property type="evidence" value="ECO:0007669"/>
    <property type="project" value="UniProtKB-SubCell"/>
</dbReference>
<sequence>GMNHCVTKVTGSIFLTDINKLVMISLTQRCSFIARTAWSSMSKHPVCTSSYAMVKALEELEKNPYFDKYAAKIAKFQKESPEEFLSKFAKSKDVKESQSGGQGFTQKAKKSKESLPKGSYAFAPQKKLESILKMDLLKGKTNEEVKYIWTEHFRHKDAVSGIIPADVYDKLHESAGKYATFLFPLPRNEGYEFIVAQFAGHEVHFTPLINYQAYKEDAPECLSLVHYPDLREERGIIFMHGEYDKNIINAFEAQFLVNQLQLYYGGSDKAKTKLLEKFHHAPDQFKHMELIDQLERLDLSMLSLKDK</sequence>
<reference evidence="6 7" key="1">
    <citation type="journal article" date="2024" name="BMC Genomics">
        <title>Genome assembly of redclaw crayfish (Cherax quadricarinatus) provides insights into its immune adaptation and hypoxia tolerance.</title>
        <authorList>
            <person name="Liu Z."/>
            <person name="Zheng J."/>
            <person name="Li H."/>
            <person name="Fang K."/>
            <person name="Wang S."/>
            <person name="He J."/>
            <person name="Zhou D."/>
            <person name="Weng S."/>
            <person name="Chi M."/>
            <person name="Gu Z."/>
            <person name="He J."/>
            <person name="Li F."/>
            <person name="Wang M."/>
        </authorList>
    </citation>
    <scope>NUCLEOTIDE SEQUENCE [LARGE SCALE GENOMIC DNA]</scope>
    <source>
        <strain evidence="6">ZL_2023a</strain>
    </source>
</reference>
<evidence type="ECO:0000313" key="7">
    <source>
        <dbReference type="Proteomes" id="UP001445076"/>
    </source>
</evidence>
<feature type="region of interest" description="Disordered" evidence="5">
    <location>
        <begin position="96"/>
        <end position="116"/>
    </location>
</feature>
<dbReference type="PANTHER" id="PTHR13126">
    <property type="entry name" value="CHAPERONE ATP11"/>
    <property type="match status" value="1"/>
</dbReference>
<comment type="caution">
    <text evidence="6">The sequence shown here is derived from an EMBL/GenBank/DDBJ whole genome shotgun (WGS) entry which is preliminary data.</text>
</comment>
<evidence type="ECO:0000313" key="6">
    <source>
        <dbReference type="EMBL" id="KAK8744224.1"/>
    </source>
</evidence>
<dbReference type="InterPro" id="IPR010591">
    <property type="entry name" value="ATP11"/>
</dbReference>